<dbReference type="RefSeq" id="WP_074586816.1">
    <property type="nucleotide sequence ID" value="NZ_FNEI01000002.1"/>
</dbReference>
<dbReference type="AlphaFoldDB" id="A0A1G8K5T0"/>
<organism evidence="1 2">
    <name type="scientific">Arthrobacter cupressi</name>
    <dbReference type="NCBI Taxonomy" id="1045773"/>
    <lineage>
        <taxon>Bacteria</taxon>
        <taxon>Bacillati</taxon>
        <taxon>Actinomycetota</taxon>
        <taxon>Actinomycetes</taxon>
        <taxon>Micrococcales</taxon>
        <taxon>Micrococcaceae</taxon>
        <taxon>Arthrobacter</taxon>
    </lineage>
</organism>
<name>A0A1G8K5T0_9MICC</name>
<proteinExistence type="predicted"/>
<dbReference type="OrthoDB" id="4938105at2"/>
<dbReference type="Proteomes" id="UP000182130">
    <property type="component" value="Unassembled WGS sequence"/>
</dbReference>
<accession>A0A1G8K5T0</accession>
<dbReference type="EMBL" id="FNEI01000002">
    <property type="protein sequence ID" value="SDI38762.1"/>
    <property type="molecule type" value="Genomic_DNA"/>
</dbReference>
<gene>
    <name evidence="1" type="ORF">SAMN05216555_102141</name>
</gene>
<sequence length="159" mass="17329">MRTNTLSKPKRARIISVLAVSLGLAGAGLALGTPAQASTLYSCTVTPLKPIFSHFNTSGVKVLDYRITASCTSSRSLYIQQQRWEDDSWPNGDDYLGGTDFSRYLSAGTSTTIHNYRTLVDGELGYEEVYQKVRFKVGSGGVWSGYTGWQNSAVLSISN</sequence>
<reference evidence="2" key="1">
    <citation type="submission" date="2016-10" db="EMBL/GenBank/DDBJ databases">
        <authorList>
            <person name="Varghese N."/>
            <person name="Submissions S."/>
        </authorList>
    </citation>
    <scope>NUCLEOTIDE SEQUENCE [LARGE SCALE GENOMIC DNA]</scope>
    <source>
        <strain evidence="2">CGMCC 1.10783</strain>
    </source>
</reference>
<evidence type="ECO:0000313" key="1">
    <source>
        <dbReference type="EMBL" id="SDI38762.1"/>
    </source>
</evidence>
<keyword evidence="2" id="KW-1185">Reference proteome</keyword>
<evidence type="ECO:0000313" key="2">
    <source>
        <dbReference type="Proteomes" id="UP000182130"/>
    </source>
</evidence>
<protein>
    <submittedName>
        <fullName evidence="1">Uncharacterized protein</fullName>
    </submittedName>
</protein>